<feature type="transmembrane region" description="Helical" evidence="6">
    <location>
        <begin position="7"/>
        <end position="28"/>
    </location>
</feature>
<protein>
    <submittedName>
        <fullName evidence="7">Holin-like protein</fullName>
    </submittedName>
</protein>
<evidence type="ECO:0000256" key="1">
    <source>
        <dbReference type="ARBA" id="ARBA00004651"/>
    </source>
</evidence>
<feature type="transmembrane region" description="Helical" evidence="6">
    <location>
        <begin position="92"/>
        <end position="114"/>
    </location>
</feature>
<evidence type="ECO:0000256" key="6">
    <source>
        <dbReference type="SAM" id="Phobius"/>
    </source>
</evidence>
<feature type="transmembrane region" description="Helical" evidence="6">
    <location>
        <begin position="34"/>
        <end position="54"/>
    </location>
</feature>
<dbReference type="Proteomes" id="UP000236745">
    <property type="component" value="Unassembled WGS sequence"/>
</dbReference>
<dbReference type="PANTHER" id="PTHR33931">
    <property type="entry name" value="HOLIN-LIKE PROTEIN CIDA-RELATED"/>
    <property type="match status" value="1"/>
</dbReference>
<evidence type="ECO:0000256" key="4">
    <source>
        <dbReference type="ARBA" id="ARBA00022989"/>
    </source>
</evidence>
<dbReference type="OrthoDB" id="194658at2"/>
<evidence type="ECO:0000256" key="3">
    <source>
        <dbReference type="ARBA" id="ARBA00022692"/>
    </source>
</evidence>
<evidence type="ECO:0000313" key="8">
    <source>
        <dbReference type="Proteomes" id="UP000236745"/>
    </source>
</evidence>
<evidence type="ECO:0000256" key="5">
    <source>
        <dbReference type="ARBA" id="ARBA00023136"/>
    </source>
</evidence>
<keyword evidence="4 6" id="KW-1133">Transmembrane helix</keyword>
<dbReference type="AlphaFoldDB" id="A0A1H6C8X8"/>
<sequence>MARTRSLFSILLQITAFCGLFWLCNLLVELEHLPVPAGVIGMVLLVVLLLTRLVPEKAVRSGSNFLLGELLLFFIPPVVSILKYWSMLRDDGWMLIGALIIGTVVVLTGTAWVVDRIFTLEKRMNERRLSQMKSSAVHV</sequence>
<dbReference type="RefSeq" id="WP_104004132.1">
    <property type="nucleotide sequence ID" value="NZ_FNVQ01000003.1"/>
</dbReference>
<keyword evidence="5 6" id="KW-0472">Membrane</keyword>
<dbReference type="Pfam" id="PF03788">
    <property type="entry name" value="LrgA"/>
    <property type="match status" value="1"/>
</dbReference>
<accession>A0A1H6C8X8</accession>
<dbReference type="GO" id="GO:0005886">
    <property type="term" value="C:plasma membrane"/>
    <property type="evidence" value="ECO:0007669"/>
    <property type="project" value="UniProtKB-SubCell"/>
</dbReference>
<keyword evidence="3 6" id="KW-0812">Transmembrane</keyword>
<gene>
    <name evidence="7" type="ORF">SAMN05444390_103290</name>
</gene>
<feature type="transmembrane region" description="Helical" evidence="6">
    <location>
        <begin position="66"/>
        <end position="86"/>
    </location>
</feature>
<dbReference type="EMBL" id="FNVQ01000003">
    <property type="protein sequence ID" value="SEG69430.1"/>
    <property type="molecule type" value="Genomic_DNA"/>
</dbReference>
<dbReference type="PANTHER" id="PTHR33931:SF2">
    <property type="entry name" value="HOLIN-LIKE PROTEIN CIDA"/>
    <property type="match status" value="1"/>
</dbReference>
<keyword evidence="8" id="KW-1185">Reference proteome</keyword>
<name>A0A1H6C8X8_9GAMM</name>
<proteinExistence type="predicted"/>
<organism evidence="7 8">
    <name type="scientific">Marinobacterium lutimaris</name>
    <dbReference type="NCBI Taxonomy" id="568106"/>
    <lineage>
        <taxon>Bacteria</taxon>
        <taxon>Pseudomonadati</taxon>
        <taxon>Pseudomonadota</taxon>
        <taxon>Gammaproteobacteria</taxon>
        <taxon>Oceanospirillales</taxon>
        <taxon>Oceanospirillaceae</taxon>
        <taxon>Marinobacterium</taxon>
    </lineage>
</organism>
<evidence type="ECO:0000256" key="2">
    <source>
        <dbReference type="ARBA" id="ARBA00022475"/>
    </source>
</evidence>
<reference evidence="7 8" key="1">
    <citation type="submission" date="2016-10" db="EMBL/GenBank/DDBJ databases">
        <authorList>
            <person name="de Groot N.N."/>
        </authorList>
    </citation>
    <scope>NUCLEOTIDE SEQUENCE [LARGE SCALE GENOMIC DNA]</scope>
    <source>
        <strain evidence="7 8">DSM 22012</strain>
    </source>
</reference>
<evidence type="ECO:0000313" key="7">
    <source>
        <dbReference type="EMBL" id="SEG69430.1"/>
    </source>
</evidence>
<comment type="subcellular location">
    <subcellularLocation>
        <location evidence="1">Cell membrane</location>
        <topology evidence="1">Multi-pass membrane protein</topology>
    </subcellularLocation>
</comment>
<keyword evidence="2" id="KW-1003">Cell membrane</keyword>
<dbReference type="InterPro" id="IPR005538">
    <property type="entry name" value="LrgA/CidA"/>
</dbReference>